<dbReference type="EMBL" id="WTYK01000013">
    <property type="protein sequence ID" value="MXP42824.1"/>
    <property type="molecule type" value="Genomic_DNA"/>
</dbReference>
<protein>
    <submittedName>
        <fullName evidence="6">D-2-hydroxyacid dehydrogenase</fullName>
    </submittedName>
</protein>
<comment type="caution">
    <text evidence="6">The sequence shown here is derived from an EMBL/GenBank/DDBJ whole genome shotgun (WGS) entry which is preliminary data.</text>
</comment>
<dbReference type="InterPro" id="IPR036291">
    <property type="entry name" value="NAD(P)-bd_dom_sf"/>
</dbReference>
<dbReference type="OrthoDB" id="9787219at2"/>
<keyword evidence="1 3" id="KW-0560">Oxidoreductase</keyword>
<accession>A0A6I4UXY3</accession>
<dbReference type="Proteomes" id="UP000469159">
    <property type="component" value="Unassembled WGS sequence"/>
</dbReference>
<dbReference type="PANTHER" id="PTHR43333:SF1">
    <property type="entry name" value="D-ISOMER SPECIFIC 2-HYDROXYACID DEHYDROGENASE NAD-BINDING DOMAIN-CONTAINING PROTEIN"/>
    <property type="match status" value="1"/>
</dbReference>
<dbReference type="Gene3D" id="3.40.50.720">
    <property type="entry name" value="NAD(P)-binding Rossmann-like Domain"/>
    <property type="match status" value="2"/>
</dbReference>
<feature type="domain" description="D-isomer specific 2-hydroxyacid dehydrogenase catalytic" evidence="4">
    <location>
        <begin position="57"/>
        <end position="306"/>
    </location>
</feature>
<proteinExistence type="inferred from homology"/>
<name>A0A6I4UXY3_9SPHN</name>
<reference evidence="6 7" key="1">
    <citation type="submission" date="2019-12" db="EMBL/GenBank/DDBJ databases">
        <title>Genomic-based taxomic classification of the family Erythrobacteraceae.</title>
        <authorList>
            <person name="Xu L."/>
        </authorList>
    </citation>
    <scope>NUCLEOTIDE SEQUENCE [LARGE SCALE GENOMIC DNA]</scope>
    <source>
        <strain evidence="6 7">MCCC 1K02066</strain>
    </source>
</reference>
<dbReference type="Pfam" id="PF02826">
    <property type="entry name" value="2-Hacid_dh_C"/>
    <property type="match status" value="1"/>
</dbReference>
<organism evidence="6 7">
    <name type="scientific">Croceibacterium soli</name>
    <dbReference type="NCBI Taxonomy" id="1739690"/>
    <lineage>
        <taxon>Bacteria</taxon>
        <taxon>Pseudomonadati</taxon>
        <taxon>Pseudomonadota</taxon>
        <taxon>Alphaproteobacteria</taxon>
        <taxon>Sphingomonadales</taxon>
        <taxon>Erythrobacteraceae</taxon>
        <taxon>Croceibacterium</taxon>
    </lineage>
</organism>
<dbReference type="CDD" id="cd05300">
    <property type="entry name" value="2-Hacid_dh_1"/>
    <property type="match status" value="1"/>
</dbReference>
<dbReference type="PANTHER" id="PTHR43333">
    <property type="entry name" value="2-HACID_DH_C DOMAIN-CONTAINING PROTEIN"/>
    <property type="match status" value="1"/>
</dbReference>
<evidence type="ECO:0000259" key="4">
    <source>
        <dbReference type="Pfam" id="PF00389"/>
    </source>
</evidence>
<dbReference type="AlphaFoldDB" id="A0A6I4UXY3"/>
<dbReference type="InterPro" id="IPR006140">
    <property type="entry name" value="D-isomer_DH_NAD-bd"/>
</dbReference>
<evidence type="ECO:0000256" key="1">
    <source>
        <dbReference type="ARBA" id="ARBA00023002"/>
    </source>
</evidence>
<evidence type="ECO:0000259" key="5">
    <source>
        <dbReference type="Pfam" id="PF02826"/>
    </source>
</evidence>
<dbReference type="InterPro" id="IPR006139">
    <property type="entry name" value="D-isomer_2_OHA_DH_cat_dom"/>
</dbReference>
<dbReference type="GO" id="GO:0016616">
    <property type="term" value="F:oxidoreductase activity, acting on the CH-OH group of donors, NAD or NADP as acceptor"/>
    <property type="evidence" value="ECO:0007669"/>
    <property type="project" value="InterPro"/>
</dbReference>
<keyword evidence="2" id="KW-0520">NAD</keyword>
<evidence type="ECO:0000256" key="2">
    <source>
        <dbReference type="ARBA" id="ARBA00023027"/>
    </source>
</evidence>
<evidence type="ECO:0000313" key="7">
    <source>
        <dbReference type="Proteomes" id="UP000469159"/>
    </source>
</evidence>
<dbReference type="Pfam" id="PF00389">
    <property type="entry name" value="2-Hacid_dh"/>
    <property type="match status" value="1"/>
</dbReference>
<gene>
    <name evidence="6" type="ORF">GRI75_14380</name>
</gene>
<dbReference type="GO" id="GO:0051287">
    <property type="term" value="F:NAD binding"/>
    <property type="evidence" value="ECO:0007669"/>
    <property type="project" value="InterPro"/>
</dbReference>
<evidence type="ECO:0000256" key="3">
    <source>
        <dbReference type="RuleBase" id="RU003719"/>
    </source>
</evidence>
<keyword evidence="7" id="KW-1185">Reference proteome</keyword>
<feature type="domain" description="D-isomer specific 2-hydroxyacid dehydrogenase NAD-binding" evidence="5">
    <location>
        <begin position="104"/>
        <end position="274"/>
    </location>
</feature>
<dbReference type="SUPFAM" id="SSF51735">
    <property type="entry name" value="NAD(P)-binding Rossmann-fold domains"/>
    <property type="match status" value="1"/>
</dbReference>
<dbReference type="SUPFAM" id="SSF52283">
    <property type="entry name" value="Formate/glycerate dehydrogenase catalytic domain-like"/>
    <property type="match status" value="1"/>
</dbReference>
<evidence type="ECO:0000313" key="6">
    <source>
        <dbReference type="EMBL" id="MXP42824.1"/>
    </source>
</evidence>
<comment type="similarity">
    <text evidence="3">Belongs to the D-isomer specific 2-hydroxyacid dehydrogenase family.</text>
</comment>
<sequence length="312" mass="33712">MTLAVLPARMRSLVEPLMPQGIEPLWWSSPEELQALAPRAEIGWFDLHTKPPVLAAVASAGNLRWLNTAYTGVDWLPLAELERRGVALTCGTGLTATAVAEFAVMTMLAVAKDYPAVVRAQDRGEWLDRPPGTRELAGSKALILGQGAIGRAIDRMLQGFSVETVTVRRRAGEGALGPGEWQARLREFDWIVLALPGTAETRGLIGAAELAAMKPDAVLVNYARADVIDQAALVEALRENRIAAAVLDVTDPEPLPPGHPLWSLDNAHITMHLSGIPTDPSLRRAAERFARNCQAFTTGKPLEAQVDLKLGY</sequence>